<evidence type="ECO:0000313" key="4">
    <source>
        <dbReference type="Proteomes" id="UP000223913"/>
    </source>
</evidence>
<feature type="transmembrane region" description="Helical" evidence="1">
    <location>
        <begin position="116"/>
        <end position="140"/>
    </location>
</feature>
<feature type="transmembrane region" description="Helical" evidence="1">
    <location>
        <begin position="30"/>
        <end position="52"/>
    </location>
</feature>
<keyword evidence="1" id="KW-0472">Membrane</keyword>
<dbReference type="OrthoDB" id="9794343at2"/>
<keyword evidence="4" id="KW-1185">Reference proteome</keyword>
<dbReference type="RefSeq" id="WP_099153409.1">
    <property type="nucleotide sequence ID" value="NZ_PDUD01000033.1"/>
</dbReference>
<sequence length="162" mass="17260">MKTRPTVAFGNPLRALQEVRDEPKEAAKGFALGVFFAMTPLVCVKVLVALLLASLFRWNRAATTIGVLTANPLTVPIIFSSTYFVGSLILGMDSALDINTLFSQQGIAQLLSESKGIILAMTIGGTILGAVAGVIAYYAAFFALRRRQITEAALQPSPVVSE</sequence>
<comment type="caution">
    <text evidence="3">The sequence shown here is derived from an EMBL/GenBank/DDBJ whole genome shotgun (WGS) entry which is preliminary data.</text>
</comment>
<dbReference type="Pfam" id="PF09835">
    <property type="entry name" value="DUF2062"/>
    <property type="match status" value="1"/>
</dbReference>
<evidence type="ECO:0000256" key="1">
    <source>
        <dbReference type="SAM" id="Phobius"/>
    </source>
</evidence>
<dbReference type="PANTHER" id="PTHR40547">
    <property type="entry name" value="SLL0298 PROTEIN"/>
    <property type="match status" value="1"/>
</dbReference>
<dbReference type="Proteomes" id="UP000223913">
    <property type="component" value="Unassembled WGS sequence"/>
</dbReference>
<feature type="domain" description="DUF2062" evidence="2">
    <location>
        <begin position="9"/>
        <end position="149"/>
    </location>
</feature>
<protein>
    <recommendedName>
        <fullName evidence="2">DUF2062 domain-containing protein</fullName>
    </recommendedName>
</protein>
<keyword evidence="1" id="KW-1133">Transmembrane helix</keyword>
<dbReference type="EMBL" id="PDUD01000033">
    <property type="protein sequence ID" value="PHN03280.1"/>
    <property type="molecule type" value="Genomic_DNA"/>
</dbReference>
<organism evidence="3 4">
    <name type="scientific">Flavilitoribacter nigricans (strain ATCC 23147 / DSM 23189 / NBRC 102662 / NCIMB 1420 / SS-2)</name>
    <name type="common">Lewinella nigricans</name>
    <dbReference type="NCBI Taxonomy" id="1122177"/>
    <lineage>
        <taxon>Bacteria</taxon>
        <taxon>Pseudomonadati</taxon>
        <taxon>Bacteroidota</taxon>
        <taxon>Saprospiria</taxon>
        <taxon>Saprospirales</taxon>
        <taxon>Lewinellaceae</taxon>
        <taxon>Flavilitoribacter</taxon>
    </lineage>
</organism>
<reference evidence="3 4" key="1">
    <citation type="submission" date="2017-10" db="EMBL/GenBank/DDBJ databases">
        <title>The draft genome sequence of Lewinella nigricans NBRC 102662.</title>
        <authorList>
            <person name="Wang K."/>
        </authorList>
    </citation>
    <scope>NUCLEOTIDE SEQUENCE [LARGE SCALE GENOMIC DNA]</scope>
    <source>
        <strain evidence="3 4">NBRC 102662</strain>
    </source>
</reference>
<dbReference type="InterPro" id="IPR018639">
    <property type="entry name" value="DUF2062"/>
</dbReference>
<proteinExistence type="predicted"/>
<dbReference type="PANTHER" id="PTHR40547:SF1">
    <property type="entry name" value="SLL0298 PROTEIN"/>
    <property type="match status" value="1"/>
</dbReference>
<keyword evidence="1" id="KW-0812">Transmembrane</keyword>
<dbReference type="AlphaFoldDB" id="A0A2D0N4F9"/>
<gene>
    <name evidence="3" type="ORF">CRP01_28210</name>
</gene>
<evidence type="ECO:0000259" key="2">
    <source>
        <dbReference type="Pfam" id="PF09835"/>
    </source>
</evidence>
<evidence type="ECO:0000313" key="3">
    <source>
        <dbReference type="EMBL" id="PHN03280.1"/>
    </source>
</evidence>
<feature type="transmembrane region" description="Helical" evidence="1">
    <location>
        <begin position="73"/>
        <end position="96"/>
    </location>
</feature>
<accession>A0A2D0N4F9</accession>
<name>A0A2D0N4F9_FLAN2</name>